<dbReference type="SMART" id="SM00360">
    <property type="entry name" value="RRM"/>
    <property type="match status" value="1"/>
</dbReference>
<evidence type="ECO:0000256" key="2">
    <source>
        <dbReference type="ARBA" id="ARBA00022771"/>
    </source>
</evidence>
<evidence type="ECO:0000256" key="1">
    <source>
        <dbReference type="ARBA" id="ARBA00022723"/>
    </source>
</evidence>
<evidence type="ECO:0000259" key="11">
    <source>
        <dbReference type="PROSITE" id="PS50102"/>
    </source>
</evidence>
<feature type="coiled-coil region" evidence="9">
    <location>
        <begin position="756"/>
        <end position="823"/>
    </location>
</feature>
<dbReference type="InterPro" id="IPR000571">
    <property type="entry name" value="Znf_CCCH"/>
</dbReference>
<dbReference type="InterPro" id="IPR045137">
    <property type="entry name" value="RBM26/27"/>
</dbReference>
<evidence type="ECO:0000256" key="7">
    <source>
        <dbReference type="PROSITE-ProRule" id="PRU00176"/>
    </source>
</evidence>
<reference evidence="14" key="1">
    <citation type="submission" date="2025-08" db="UniProtKB">
        <authorList>
            <consortium name="RefSeq"/>
        </authorList>
    </citation>
    <scope>IDENTIFICATION</scope>
    <source>
        <tissue evidence="14">Total insect</tissue>
    </source>
</reference>
<keyword evidence="5 9" id="KW-0175">Coiled coil</keyword>
<feature type="region of interest" description="Disordered" evidence="10">
    <location>
        <begin position="1099"/>
        <end position="1122"/>
    </location>
</feature>
<dbReference type="PANTHER" id="PTHR14398:SF0">
    <property type="entry name" value="ZINC FINGER PROTEIN SWM"/>
    <property type="match status" value="1"/>
</dbReference>
<protein>
    <submittedName>
        <fullName evidence="14">Zinc finger protein swm isoform X1</fullName>
    </submittedName>
</protein>
<dbReference type="GeneID" id="117640892"/>
<comment type="function">
    <text evidence="6">May be involved in the turnover of nuclear polyadenylated (pA+) RNA.</text>
</comment>
<feature type="compositionally biased region" description="Basic and acidic residues" evidence="10">
    <location>
        <begin position="190"/>
        <end position="201"/>
    </location>
</feature>
<evidence type="ECO:0000313" key="14">
    <source>
        <dbReference type="RefSeq" id="XP_034233761.1"/>
    </source>
</evidence>
<organism evidence="14">
    <name type="scientific">Thrips palmi</name>
    <name type="common">Melon thrips</name>
    <dbReference type="NCBI Taxonomy" id="161013"/>
    <lineage>
        <taxon>Eukaryota</taxon>
        <taxon>Metazoa</taxon>
        <taxon>Ecdysozoa</taxon>
        <taxon>Arthropoda</taxon>
        <taxon>Hexapoda</taxon>
        <taxon>Insecta</taxon>
        <taxon>Pterygota</taxon>
        <taxon>Neoptera</taxon>
        <taxon>Paraneoptera</taxon>
        <taxon>Thysanoptera</taxon>
        <taxon>Terebrantia</taxon>
        <taxon>Thripoidea</taxon>
        <taxon>Thripidae</taxon>
        <taxon>Thrips</taxon>
    </lineage>
</organism>
<dbReference type="PROSITE" id="PS50103">
    <property type="entry name" value="ZF_C3H1"/>
    <property type="match status" value="1"/>
</dbReference>
<proteinExistence type="predicted"/>
<feature type="region of interest" description="Disordered" evidence="10">
    <location>
        <begin position="175"/>
        <end position="346"/>
    </location>
</feature>
<dbReference type="SUPFAM" id="SSF54928">
    <property type="entry name" value="RNA-binding domain, RBD"/>
    <property type="match status" value="2"/>
</dbReference>
<feature type="region of interest" description="Disordered" evidence="10">
    <location>
        <begin position="929"/>
        <end position="950"/>
    </location>
</feature>
<dbReference type="InterPro" id="IPR012677">
    <property type="entry name" value="Nucleotide-bd_a/b_plait_sf"/>
</dbReference>
<evidence type="ECO:0000256" key="6">
    <source>
        <dbReference type="ARBA" id="ARBA00043866"/>
    </source>
</evidence>
<dbReference type="InterPro" id="IPR002483">
    <property type="entry name" value="PWI_dom"/>
</dbReference>
<dbReference type="Pfam" id="PF00642">
    <property type="entry name" value="zf-CCCH"/>
    <property type="match status" value="1"/>
</dbReference>
<feature type="compositionally biased region" description="Acidic residues" evidence="10">
    <location>
        <begin position="1099"/>
        <end position="1116"/>
    </location>
</feature>
<dbReference type="Pfam" id="PF14605">
    <property type="entry name" value="Nup35_RRM_2"/>
    <property type="match status" value="1"/>
</dbReference>
<feature type="region of interest" description="Disordered" evidence="10">
    <location>
        <begin position="113"/>
        <end position="159"/>
    </location>
</feature>
<dbReference type="OrthoDB" id="443401at2759"/>
<evidence type="ECO:0000259" key="12">
    <source>
        <dbReference type="PROSITE" id="PS50103"/>
    </source>
</evidence>
<feature type="compositionally biased region" description="Low complexity" evidence="10">
    <location>
        <begin position="130"/>
        <end position="159"/>
    </location>
</feature>
<dbReference type="FunFam" id="3.30.70.330:FF:000330">
    <property type="entry name" value="RNA-binding motif protein 26"/>
    <property type="match status" value="1"/>
</dbReference>
<evidence type="ECO:0000313" key="13">
    <source>
        <dbReference type="Proteomes" id="UP000515158"/>
    </source>
</evidence>
<evidence type="ECO:0000256" key="5">
    <source>
        <dbReference type="ARBA" id="ARBA00023054"/>
    </source>
</evidence>
<feature type="zinc finger region" description="C3H1-type" evidence="8">
    <location>
        <begin position="343"/>
        <end position="371"/>
    </location>
</feature>
<evidence type="ECO:0000256" key="3">
    <source>
        <dbReference type="ARBA" id="ARBA00022833"/>
    </source>
</evidence>
<dbReference type="KEGG" id="tpal:117640892"/>
<feature type="compositionally biased region" description="Basic residues" evidence="10">
    <location>
        <begin position="262"/>
        <end position="278"/>
    </location>
</feature>
<evidence type="ECO:0000256" key="8">
    <source>
        <dbReference type="PROSITE-ProRule" id="PRU00723"/>
    </source>
</evidence>
<sequence length="1122" mass="124157">MIVPNPEALKTWLARVLEPLCDADPAALAKYVFALVKKDKPLQELKDSMVEQLEVFLQSETKRFVALLFLVLEKDDYTLPVPTTLSQLASGESPSSTTEVDVKVKQEVKIKQEPLSTPTVAPALEPQPKVAPTPQSTSQPTVSSSTSASANSASATPSSSTVAVASVVQVNGTTANSAPAAGYSGRSSHRKSDSDRDEKNRSARSTRHSSPPRNRSRSRSWDRSRRSRSRDKDRDRLRERDRSRWRNKSPPARRYDRDRRRSWSRTRGGSRSRSRSPRHGSGFRSRYRRSPHGRVSLSRSRSHSNERKKEPLSGTATPTQDSNHGDSDRVIPPSQSIQSVVSQVPKRRCRDFDEKGYCMRGDLCPYDHGSDPVVLEDVSLSRVLPYEGGPAQPGAGPPGSGVPNDIGGLQSTIAVAPSGPGVMGGAQPPPSMVQMTGHMPPFHHTRFPPPPPVPAAMEYNPDAPSMEPRMTWNRMPPRGGPGNRGRMVRGPLPPQNMYNPVGQQQTRELVSVPLNDHSGPMMGHHPGGGMGFKRPMHQDNNQNYPMHGETLALDGHSPLKRRHGFDYGRLGPAGTRMKHNQGNCSLDVKKIPRNMNNITHLNNHFTKFGKIVNIQVQFEGDPEAALVTFSSHAEANAAYRSTEAVLNNRFIKVFWHNNNNGAVGHEAKQENLPPMKPSVKDRLGAQVPPMQVKVMNAKVAPQLTEEEIEEQVMMSGNSLTKTLYIKKEVTPAPVLATHVNKAQAVAQAQAQQAAAAAAMKAKLQEVAVAKQNLKKKQEEKRREALQITADLRKRKQDLLEKQLDQQKQLIQRLEKQDITKEQRQDVMTTIKSLQESVEKIRKDLAAVVGNTNNNVKVPSLKTAKPPPVAKAPTPNLVKKTIEEAQREILDAELDIIAKQQEGEDVAELQRKVVILKMEAANQAIVQSPNKPMRGSLRTVRGRGVPRPLATRNPALYRTGVRRGGFTGHSVDHRPSKILVSGYEEDDKVDVLAHFAQYGQIVDHESDDAIPSLVLNYKSRKEAELAMTKGRNFGDRLLSITWHASVPRPGRSAHPHLLSTVHLNSHRRQVMMVGESGELIDDGEGAAEDEEELVGLDLEPSEEALLLDDEEDDEDGEDRSWRR</sequence>
<keyword evidence="13" id="KW-1185">Reference proteome</keyword>
<dbReference type="GO" id="GO:0008270">
    <property type="term" value="F:zinc ion binding"/>
    <property type="evidence" value="ECO:0007669"/>
    <property type="project" value="UniProtKB-KW"/>
</dbReference>
<name>A0A6P8YBV4_THRPL</name>
<dbReference type="CTD" id="35235"/>
<dbReference type="InParanoid" id="A0A6P8YBV4"/>
<dbReference type="AlphaFoldDB" id="A0A6P8YBV4"/>
<keyword evidence="2 8" id="KW-0863">Zinc-finger</keyword>
<dbReference type="InterPro" id="IPR000504">
    <property type="entry name" value="RRM_dom"/>
</dbReference>
<feature type="domain" description="C3H1-type" evidence="12">
    <location>
        <begin position="343"/>
        <end position="371"/>
    </location>
</feature>
<dbReference type="GO" id="GO:0005634">
    <property type="term" value="C:nucleus"/>
    <property type="evidence" value="ECO:0007669"/>
    <property type="project" value="TreeGrafter"/>
</dbReference>
<accession>A0A6P8YBV4</accession>
<feature type="compositionally biased region" description="Basic and acidic residues" evidence="10">
    <location>
        <begin position="219"/>
        <end position="244"/>
    </location>
</feature>
<evidence type="ECO:0000256" key="10">
    <source>
        <dbReference type="SAM" id="MobiDB-lite"/>
    </source>
</evidence>
<dbReference type="InterPro" id="IPR035979">
    <property type="entry name" value="RBD_domain_sf"/>
</dbReference>
<dbReference type="PANTHER" id="PTHR14398">
    <property type="entry name" value="RNA RECOGNITION RRM/RNP DOMAIN"/>
    <property type="match status" value="1"/>
</dbReference>
<dbReference type="Pfam" id="PF01480">
    <property type="entry name" value="PWI"/>
    <property type="match status" value="1"/>
</dbReference>
<evidence type="ECO:0000256" key="9">
    <source>
        <dbReference type="SAM" id="Coils"/>
    </source>
</evidence>
<dbReference type="FunCoup" id="A0A6P8YBV4">
    <property type="interactions" value="2529"/>
</dbReference>
<dbReference type="Proteomes" id="UP000515158">
    <property type="component" value="Unplaced"/>
</dbReference>
<dbReference type="RefSeq" id="XP_034233761.1">
    <property type="nucleotide sequence ID" value="XM_034377870.1"/>
</dbReference>
<dbReference type="CDD" id="cd12257">
    <property type="entry name" value="RRM1_RBM26_like"/>
    <property type="match status" value="1"/>
</dbReference>
<gene>
    <name evidence="14" type="primary">LOC117640892</name>
</gene>
<keyword evidence="3 8" id="KW-0862">Zinc</keyword>
<dbReference type="PROSITE" id="PS50102">
    <property type="entry name" value="RRM"/>
    <property type="match status" value="1"/>
</dbReference>
<feature type="compositionally biased region" description="Low complexity" evidence="10">
    <location>
        <begin position="330"/>
        <end position="344"/>
    </location>
</feature>
<evidence type="ECO:0000256" key="4">
    <source>
        <dbReference type="ARBA" id="ARBA00022884"/>
    </source>
</evidence>
<dbReference type="Gene3D" id="3.30.70.330">
    <property type="match status" value="2"/>
</dbReference>
<dbReference type="GO" id="GO:0003723">
    <property type="term" value="F:RNA binding"/>
    <property type="evidence" value="ECO:0007669"/>
    <property type="project" value="UniProtKB-UniRule"/>
</dbReference>
<keyword evidence="1 8" id="KW-0479">Metal-binding</keyword>
<keyword evidence="4 7" id="KW-0694">RNA-binding</keyword>
<feature type="domain" description="RRM" evidence="11">
    <location>
        <begin position="584"/>
        <end position="658"/>
    </location>
</feature>